<dbReference type="OrthoDB" id="298012at2759"/>
<sequence length="363" mass="40070">MGGGDDKDVCVLLQIAQDTQPYVVQLRKTFPDVTFIYYDRPAVASFKDLPRDAAKLVPKDVWKKTKYLITLANFPDSLDLVPNLKWIHLSSAGSNQIQNHPVYTDTKDIIITNSSGIHGPQIAEWTIMNMLIARHKYNQTYEWQKQHLWGPSANLSPVIDHVGQRIAARVCSAMGMTVLAYTASPRPTASSRHDNGFIVPSTGDPDGTIPSAWYSGTSTTALHTFLSQSLSYLLISVPLTASTRHLISTPELAILRRSGTYIINIARGPILDTDALISTLNSGPDPSTGNSLVGAALDVTDPEPLPKDHPLWETRDVIISPHVSGLATNYMERSLKVWEGNLTRLLEKGEKGMWNVVDREKGY</sequence>
<dbReference type="EMBL" id="LCWF01000082">
    <property type="protein sequence ID" value="KKY21701.1"/>
    <property type="molecule type" value="Genomic_DNA"/>
</dbReference>
<keyword evidence="2" id="KW-0520">NAD</keyword>
<accession>A0A0G2EHJ9</accession>
<evidence type="ECO:0000313" key="5">
    <source>
        <dbReference type="Proteomes" id="UP000053317"/>
    </source>
</evidence>
<evidence type="ECO:0000256" key="1">
    <source>
        <dbReference type="ARBA" id="ARBA00023002"/>
    </source>
</evidence>
<organism evidence="4 5">
    <name type="scientific">Phaeomoniella chlamydospora</name>
    <name type="common">Phaeoacremonium chlamydosporum</name>
    <dbReference type="NCBI Taxonomy" id="158046"/>
    <lineage>
        <taxon>Eukaryota</taxon>
        <taxon>Fungi</taxon>
        <taxon>Dikarya</taxon>
        <taxon>Ascomycota</taxon>
        <taxon>Pezizomycotina</taxon>
        <taxon>Eurotiomycetes</taxon>
        <taxon>Chaetothyriomycetidae</taxon>
        <taxon>Phaeomoniellales</taxon>
        <taxon>Phaeomoniellaceae</taxon>
        <taxon>Phaeomoniella</taxon>
    </lineage>
</organism>
<keyword evidence="5" id="KW-1185">Reference proteome</keyword>
<protein>
    <submittedName>
        <fullName evidence="4">Putative 2-hydroxyacid dehydrogenase</fullName>
    </submittedName>
</protein>
<dbReference type="Proteomes" id="UP000053317">
    <property type="component" value="Unassembled WGS sequence"/>
</dbReference>
<gene>
    <name evidence="4" type="ORF">UCRPC4_g03468</name>
</gene>
<dbReference type="InterPro" id="IPR006140">
    <property type="entry name" value="D-isomer_DH_NAD-bd"/>
</dbReference>
<dbReference type="InterPro" id="IPR036291">
    <property type="entry name" value="NAD(P)-bd_dom_sf"/>
</dbReference>
<dbReference type="SUPFAM" id="SSF51735">
    <property type="entry name" value="NAD(P)-binding Rossmann-fold domains"/>
    <property type="match status" value="1"/>
</dbReference>
<dbReference type="Gene3D" id="3.40.50.720">
    <property type="entry name" value="NAD(P)-binding Rossmann-like Domain"/>
    <property type="match status" value="2"/>
</dbReference>
<dbReference type="PANTHER" id="PTHR43333">
    <property type="entry name" value="2-HACID_DH_C DOMAIN-CONTAINING PROTEIN"/>
    <property type="match status" value="1"/>
</dbReference>
<dbReference type="AlphaFoldDB" id="A0A0G2EHJ9"/>
<evidence type="ECO:0000256" key="2">
    <source>
        <dbReference type="ARBA" id="ARBA00023027"/>
    </source>
</evidence>
<dbReference type="Pfam" id="PF02826">
    <property type="entry name" value="2-Hacid_dh_C"/>
    <property type="match status" value="1"/>
</dbReference>
<comment type="caution">
    <text evidence="4">The sequence shown here is derived from an EMBL/GenBank/DDBJ whole genome shotgun (WGS) entry which is preliminary data.</text>
</comment>
<evidence type="ECO:0000259" key="3">
    <source>
        <dbReference type="Pfam" id="PF02826"/>
    </source>
</evidence>
<dbReference type="PANTHER" id="PTHR43333:SF1">
    <property type="entry name" value="D-ISOMER SPECIFIC 2-HYDROXYACID DEHYDROGENASE NAD-BINDING DOMAIN-CONTAINING PROTEIN"/>
    <property type="match status" value="1"/>
</dbReference>
<dbReference type="GO" id="GO:0051287">
    <property type="term" value="F:NAD binding"/>
    <property type="evidence" value="ECO:0007669"/>
    <property type="project" value="InterPro"/>
</dbReference>
<reference evidence="4 5" key="2">
    <citation type="submission" date="2015-05" db="EMBL/GenBank/DDBJ databases">
        <authorList>
            <person name="Morales-Cruz A."/>
            <person name="Amrine K.C."/>
            <person name="Cantu D."/>
        </authorList>
    </citation>
    <scope>NUCLEOTIDE SEQUENCE [LARGE SCALE GENOMIC DNA]</scope>
    <source>
        <strain evidence="4">UCRPC4</strain>
    </source>
</reference>
<proteinExistence type="predicted"/>
<keyword evidence="1" id="KW-0560">Oxidoreductase</keyword>
<dbReference type="SUPFAM" id="SSF52283">
    <property type="entry name" value="Formate/glycerate dehydrogenase catalytic domain-like"/>
    <property type="match status" value="1"/>
</dbReference>
<dbReference type="GO" id="GO:0016491">
    <property type="term" value="F:oxidoreductase activity"/>
    <property type="evidence" value="ECO:0007669"/>
    <property type="project" value="UniProtKB-KW"/>
</dbReference>
<evidence type="ECO:0000313" key="4">
    <source>
        <dbReference type="EMBL" id="KKY21701.1"/>
    </source>
</evidence>
<name>A0A0G2EHJ9_PHACM</name>
<reference evidence="4 5" key="1">
    <citation type="submission" date="2015-05" db="EMBL/GenBank/DDBJ databases">
        <title>Distinctive expansion of gene families associated with plant cell wall degradation and secondary metabolism in the genomes of grapevine trunk pathogens.</title>
        <authorList>
            <person name="Lawrence D.P."/>
            <person name="Travadon R."/>
            <person name="Rolshausen P.E."/>
            <person name="Baumgartner K."/>
        </authorList>
    </citation>
    <scope>NUCLEOTIDE SEQUENCE [LARGE SCALE GENOMIC DNA]</scope>
    <source>
        <strain evidence="4">UCRPC4</strain>
    </source>
</reference>
<feature type="domain" description="D-isomer specific 2-hydroxyacid dehydrogenase NAD-binding" evidence="3">
    <location>
        <begin position="216"/>
        <end position="324"/>
    </location>
</feature>